<organism evidence="2 3">
    <name type="scientific">Pontibacter ruber</name>
    <dbReference type="NCBI Taxonomy" id="1343895"/>
    <lineage>
        <taxon>Bacteria</taxon>
        <taxon>Pseudomonadati</taxon>
        <taxon>Bacteroidota</taxon>
        <taxon>Cytophagia</taxon>
        <taxon>Cytophagales</taxon>
        <taxon>Hymenobacteraceae</taxon>
        <taxon>Pontibacter</taxon>
    </lineage>
</organism>
<protein>
    <submittedName>
        <fullName evidence="2">Lipocalin family protein</fullName>
    </submittedName>
</protein>
<dbReference type="Proteomes" id="UP001597374">
    <property type="component" value="Unassembled WGS sequence"/>
</dbReference>
<reference evidence="3" key="1">
    <citation type="journal article" date="2019" name="Int. J. Syst. Evol. Microbiol.">
        <title>The Global Catalogue of Microorganisms (GCM) 10K type strain sequencing project: providing services to taxonomists for standard genome sequencing and annotation.</title>
        <authorList>
            <consortium name="The Broad Institute Genomics Platform"/>
            <consortium name="The Broad Institute Genome Sequencing Center for Infectious Disease"/>
            <person name="Wu L."/>
            <person name="Ma J."/>
        </authorList>
    </citation>
    <scope>NUCLEOTIDE SEQUENCE [LARGE SCALE GENOMIC DNA]</scope>
    <source>
        <strain evidence="3">CGMCC 4.1782</strain>
    </source>
</reference>
<keyword evidence="3" id="KW-1185">Reference proteome</keyword>
<feature type="domain" description="Lipocalin-like" evidence="1">
    <location>
        <begin position="44"/>
        <end position="126"/>
    </location>
</feature>
<dbReference type="EMBL" id="JBHUIM010000001">
    <property type="protein sequence ID" value="MFD2246303.1"/>
    <property type="molecule type" value="Genomic_DNA"/>
</dbReference>
<evidence type="ECO:0000259" key="1">
    <source>
        <dbReference type="Pfam" id="PF13648"/>
    </source>
</evidence>
<accession>A0ABW5CY98</accession>
<sequence length="139" mass="15328">MNLNLKRQLASWQAVMALLLVFVMASCGGKDKVGTENMISGSSSKTWVAKKELTASGEKDKLTEQEKEETMQFYSDGRFAMGGGGSLETGTWSFDQAAKKLTLRFEGQDVTENFDVVQLTDKEMRLKDATGGEMQLKAQ</sequence>
<dbReference type="InterPro" id="IPR024311">
    <property type="entry name" value="Lipocalin-like"/>
</dbReference>
<proteinExistence type="predicted"/>
<dbReference type="PROSITE" id="PS51257">
    <property type="entry name" value="PROKAR_LIPOPROTEIN"/>
    <property type="match status" value="1"/>
</dbReference>
<gene>
    <name evidence="2" type="ORF">ACFSKP_08555</name>
</gene>
<dbReference type="Pfam" id="PF13648">
    <property type="entry name" value="Lipocalin_4"/>
    <property type="match status" value="1"/>
</dbReference>
<dbReference type="RefSeq" id="WP_250428002.1">
    <property type="nucleotide sequence ID" value="NZ_JALPRR010000001.1"/>
</dbReference>
<evidence type="ECO:0000313" key="2">
    <source>
        <dbReference type="EMBL" id="MFD2246303.1"/>
    </source>
</evidence>
<comment type="caution">
    <text evidence="2">The sequence shown here is derived from an EMBL/GenBank/DDBJ whole genome shotgun (WGS) entry which is preliminary data.</text>
</comment>
<evidence type="ECO:0000313" key="3">
    <source>
        <dbReference type="Proteomes" id="UP001597374"/>
    </source>
</evidence>
<name>A0ABW5CY98_9BACT</name>